<dbReference type="AlphaFoldDB" id="A0A2U3LCW8"/>
<proteinExistence type="predicted"/>
<evidence type="ECO:0000259" key="4">
    <source>
        <dbReference type="PROSITE" id="PS51000"/>
    </source>
</evidence>
<evidence type="ECO:0000256" key="1">
    <source>
        <dbReference type="ARBA" id="ARBA00023015"/>
    </source>
</evidence>
<dbReference type="GO" id="GO:0003700">
    <property type="term" value="F:DNA-binding transcription factor activity"/>
    <property type="evidence" value="ECO:0007669"/>
    <property type="project" value="InterPro"/>
</dbReference>
<protein>
    <submittedName>
        <fullName evidence="5">Aga operon transcriptional regulator (Repressor), DeoR family</fullName>
    </submittedName>
</protein>
<dbReference type="InterPro" id="IPR047779">
    <property type="entry name" value="AgaR-like"/>
</dbReference>
<keyword evidence="1" id="KW-0805">Transcription regulation</keyword>
<dbReference type="Pfam" id="PF00455">
    <property type="entry name" value="DeoRC"/>
    <property type="match status" value="1"/>
</dbReference>
<dbReference type="OrthoDB" id="9797223at2"/>
<dbReference type="Gene3D" id="3.40.50.1360">
    <property type="match status" value="1"/>
</dbReference>
<dbReference type="InterPro" id="IPR037171">
    <property type="entry name" value="NagB/RpiA_transferase-like"/>
</dbReference>
<dbReference type="SUPFAM" id="SSF46785">
    <property type="entry name" value="Winged helix' DNA-binding domain"/>
    <property type="match status" value="1"/>
</dbReference>
<accession>A0A2U3LCW8</accession>
<dbReference type="PANTHER" id="PTHR30363:SF44">
    <property type="entry name" value="AGA OPERON TRANSCRIPTIONAL REPRESSOR-RELATED"/>
    <property type="match status" value="1"/>
</dbReference>
<dbReference type="PANTHER" id="PTHR30363">
    <property type="entry name" value="HTH-TYPE TRANSCRIPTIONAL REGULATOR SRLR-RELATED"/>
    <property type="match status" value="1"/>
</dbReference>
<dbReference type="Pfam" id="PF08220">
    <property type="entry name" value="HTH_DeoR"/>
    <property type="match status" value="1"/>
</dbReference>
<feature type="domain" description="HTH deoR-type" evidence="4">
    <location>
        <begin position="3"/>
        <end position="58"/>
    </location>
</feature>
<dbReference type="InterPro" id="IPR036388">
    <property type="entry name" value="WH-like_DNA-bd_sf"/>
</dbReference>
<gene>
    <name evidence="5" type="primary">agaR</name>
    <name evidence="5" type="ORF">SBA1_940002</name>
</gene>
<dbReference type="GO" id="GO:0003677">
    <property type="term" value="F:DNA binding"/>
    <property type="evidence" value="ECO:0007669"/>
    <property type="project" value="UniProtKB-KW"/>
</dbReference>
<dbReference type="SMART" id="SM00420">
    <property type="entry name" value="HTH_DEOR"/>
    <property type="match status" value="1"/>
</dbReference>
<evidence type="ECO:0000313" key="6">
    <source>
        <dbReference type="Proteomes" id="UP000238701"/>
    </source>
</evidence>
<dbReference type="PROSITE" id="PS00894">
    <property type="entry name" value="HTH_DEOR_1"/>
    <property type="match status" value="1"/>
</dbReference>
<name>A0A2U3LCW8_9BACT</name>
<evidence type="ECO:0000256" key="2">
    <source>
        <dbReference type="ARBA" id="ARBA00023125"/>
    </source>
</evidence>
<evidence type="ECO:0000313" key="5">
    <source>
        <dbReference type="EMBL" id="SPF49722.1"/>
    </source>
</evidence>
<keyword evidence="2" id="KW-0238">DNA-binding</keyword>
<dbReference type="InterPro" id="IPR050313">
    <property type="entry name" value="Carb_Metab_HTH_regulators"/>
</dbReference>
<dbReference type="PRINTS" id="PR00037">
    <property type="entry name" value="HTHLACR"/>
</dbReference>
<dbReference type="SUPFAM" id="SSF100950">
    <property type="entry name" value="NagB/RpiA/CoA transferase-like"/>
    <property type="match status" value="1"/>
</dbReference>
<reference evidence="6" key="1">
    <citation type="submission" date="2018-02" db="EMBL/GenBank/DDBJ databases">
        <authorList>
            <person name="Hausmann B."/>
        </authorList>
    </citation>
    <scope>NUCLEOTIDE SEQUENCE [LARGE SCALE GENOMIC DNA]</scope>
    <source>
        <strain evidence="6">Peat soil MAG SbA1</strain>
    </source>
</reference>
<dbReference type="InterPro" id="IPR001034">
    <property type="entry name" value="DeoR_HTH"/>
</dbReference>
<dbReference type="Gene3D" id="1.10.10.10">
    <property type="entry name" value="Winged helix-like DNA-binding domain superfamily/Winged helix DNA-binding domain"/>
    <property type="match status" value="1"/>
</dbReference>
<evidence type="ECO:0000256" key="3">
    <source>
        <dbReference type="ARBA" id="ARBA00023163"/>
    </source>
</evidence>
<dbReference type="InterPro" id="IPR036390">
    <property type="entry name" value="WH_DNA-bd_sf"/>
</dbReference>
<dbReference type="PROSITE" id="PS51000">
    <property type="entry name" value="HTH_DEOR_2"/>
    <property type="match status" value="1"/>
</dbReference>
<organism evidence="5 6">
    <name type="scientific">Candidatus Sulfotelmatobacter kueseliae</name>
    <dbReference type="NCBI Taxonomy" id="2042962"/>
    <lineage>
        <taxon>Bacteria</taxon>
        <taxon>Pseudomonadati</taxon>
        <taxon>Acidobacteriota</taxon>
        <taxon>Terriglobia</taxon>
        <taxon>Terriglobales</taxon>
        <taxon>Candidatus Korobacteraceae</taxon>
        <taxon>Candidatus Sulfotelmatobacter</taxon>
    </lineage>
</organism>
<sequence>MLNEERRRAILDLLSRQGRVLVTELASHFETSQVTIRKDLETLHAHGLVHRTHGGALPARDGALEDPTLREKEKLHRQEKLRIAENAAAQVKEGQVLILDSGTTTTAIARALRTFQNLTIITNAVNIAAELAGTSVEVILTGGTLRKNSFSLVGPIAEETLRRLSADLLFLGVDGFDVHYGLSTPNLLEAKVNRVMVEVAKKSVAVCDSSKFGRRSLSLIAPPSALQEVITDRGAPKSDLRVLKQAGIEVILV</sequence>
<keyword evidence="3" id="KW-0804">Transcription</keyword>
<dbReference type="EMBL" id="OMOD01000193">
    <property type="protein sequence ID" value="SPF49722.1"/>
    <property type="molecule type" value="Genomic_DNA"/>
</dbReference>
<dbReference type="Proteomes" id="UP000238701">
    <property type="component" value="Unassembled WGS sequence"/>
</dbReference>
<dbReference type="InterPro" id="IPR014036">
    <property type="entry name" value="DeoR-like_C"/>
</dbReference>
<dbReference type="NCBIfam" id="NF040755">
    <property type="entry name" value="AgaR"/>
    <property type="match status" value="1"/>
</dbReference>
<dbReference type="InterPro" id="IPR018356">
    <property type="entry name" value="Tscrpt_reg_HTH_DeoR_CS"/>
</dbReference>
<dbReference type="SMART" id="SM01134">
    <property type="entry name" value="DeoRC"/>
    <property type="match status" value="1"/>
</dbReference>